<organism evidence="2 3">
    <name type="scientific">Ampelomyces quisqualis</name>
    <name type="common">Powdery mildew agent</name>
    <dbReference type="NCBI Taxonomy" id="50730"/>
    <lineage>
        <taxon>Eukaryota</taxon>
        <taxon>Fungi</taxon>
        <taxon>Dikarya</taxon>
        <taxon>Ascomycota</taxon>
        <taxon>Pezizomycotina</taxon>
        <taxon>Dothideomycetes</taxon>
        <taxon>Pleosporomycetidae</taxon>
        <taxon>Pleosporales</taxon>
        <taxon>Pleosporineae</taxon>
        <taxon>Phaeosphaeriaceae</taxon>
        <taxon>Ampelomyces</taxon>
    </lineage>
</organism>
<evidence type="ECO:0000313" key="3">
    <source>
        <dbReference type="Proteomes" id="UP000800096"/>
    </source>
</evidence>
<accession>A0A6A5R3H2</accession>
<gene>
    <name evidence="2" type="ORF">BDU57DRAFT_584629</name>
</gene>
<dbReference type="OrthoDB" id="3672963at2759"/>
<dbReference type="AlphaFoldDB" id="A0A6A5R3H2"/>
<dbReference type="EMBL" id="ML979132">
    <property type="protein sequence ID" value="KAF1921544.1"/>
    <property type="molecule type" value="Genomic_DNA"/>
</dbReference>
<dbReference type="Proteomes" id="UP000800096">
    <property type="component" value="Unassembled WGS sequence"/>
</dbReference>
<proteinExistence type="predicted"/>
<feature type="region of interest" description="Disordered" evidence="1">
    <location>
        <begin position="59"/>
        <end position="81"/>
    </location>
</feature>
<feature type="compositionally biased region" description="Polar residues" evidence="1">
    <location>
        <begin position="69"/>
        <end position="81"/>
    </location>
</feature>
<evidence type="ECO:0000256" key="1">
    <source>
        <dbReference type="SAM" id="MobiDB-lite"/>
    </source>
</evidence>
<protein>
    <submittedName>
        <fullName evidence="2">Uncharacterized protein</fullName>
    </submittedName>
</protein>
<evidence type="ECO:0000313" key="2">
    <source>
        <dbReference type="EMBL" id="KAF1921544.1"/>
    </source>
</evidence>
<reference evidence="2" key="1">
    <citation type="journal article" date="2020" name="Stud. Mycol.">
        <title>101 Dothideomycetes genomes: a test case for predicting lifestyles and emergence of pathogens.</title>
        <authorList>
            <person name="Haridas S."/>
            <person name="Albert R."/>
            <person name="Binder M."/>
            <person name="Bloem J."/>
            <person name="Labutti K."/>
            <person name="Salamov A."/>
            <person name="Andreopoulos B."/>
            <person name="Baker S."/>
            <person name="Barry K."/>
            <person name="Bills G."/>
            <person name="Bluhm B."/>
            <person name="Cannon C."/>
            <person name="Castanera R."/>
            <person name="Culley D."/>
            <person name="Daum C."/>
            <person name="Ezra D."/>
            <person name="Gonzalez J."/>
            <person name="Henrissat B."/>
            <person name="Kuo A."/>
            <person name="Liang C."/>
            <person name="Lipzen A."/>
            <person name="Lutzoni F."/>
            <person name="Magnuson J."/>
            <person name="Mondo S."/>
            <person name="Nolan M."/>
            <person name="Ohm R."/>
            <person name="Pangilinan J."/>
            <person name="Park H.-J."/>
            <person name="Ramirez L."/>
            <person name="Alfaro M."/>
            <person name="Sun H."/>
            <person name="Tritt A."/>
            <person name="Yoshinaga Y."/>
            <person name="Zwiers L.-H."/>
            <person name="Turgeon B."/>
            <person name="Goodwin S."/>
            <person name="Spatafora J."/>
            <person name="Crous P."/>
            <person name="Grigoriev I."/>
        </authorList>
    </citation>
    <scope>NUCLEOTIDE SEQUENCE</scope>
    <source>
        <strain evidence="2">HMLAC05119</strain>
    </source>
</reference>
<sequence length="214" mass="24957">MTTKLEETRLRNHLKETLEELPNNLPKYNQPRLLDDLTFLLCSPLFLYAMSPRLTAPDTETYAPPTPVSMKSNKSDTTSVTSHKSSRFELSHLEIRIRWADEAWATQLVYSDKVLLEGRQLNAEWEEGFVQSFFWFCEEAAFLAWEFKAREGVRSEELEGLGARMWNVQVADDQGWKAPEKTQRSKKREGRAKLKLKIRFRDTERGTAGVWRVE</sequence>
<name>A0A6A5R3H2_AMPQU</name>
<keyword evidence="3" id="KW-1185">Reference proteome</keyword>